<dbReference type="EMBL" id="LFYT02000012">
    <property type="protein sequence ID" value="PVE42668.1"/>
    <property type="molecule type" value="Genomic_DNA"/>
</dbReference>
<dbReference type="InterPro" id="IPR004919">
    <property type="entry name" value="GmrSD_N"/>
</dbReference>
<evidence type="ECO:0000313" key="2">
    <source>
        <dbReference type="EMBL" id="PVE42668.1"/>
    </source>
</evidence>
<dbReference type="PANTHER" id="PTHR39639:SF1">
    <property type="entry name" value="DUF262 DOMAIN-CONTAINING PROTEIN"/>
    <property type="match status" value="1"/>
</dbReference>
<dbReference type="AlphaFoldDB" id="A0A2T7UDG6"/>
<gene>
    <name evidence="2" type="ORF">H663_011290</name>
</gene>
<sequence>MPKGIRQRIDTNPDFQRPAVWTVAQKRLLIDTILREYDIPKMYWRKVNDSPERYDVVDGQQRLRAIWSFVDGEFALDSSAEPIDGVAIAGCTYEGLTDDLKIQFALYTVDVVVLEDTDEDEVREMFLRLQNGTSLKAQEKRNAMPGQMREFVKELTVHPVFERTNFNNKRFTFDHVAAQLVCLELAGGPTNVKDGDLNRMYQTHGSSSFRVELDLKNTMQ</sequence>
<reference evidence="2" key="1">
    <citation type="submission" date="2017-04" db="EMBL/GenBank/DDBJ databases">
        <title>Unexpected and diverse lifestyles within the genus Limnohabitans.</title>
        <authorList>
            <person name="Kasalicky V."/>
            <person name="Mehrshad M."/>
            <person name="Andrei S.-A."/>
            <person name="Salcher M."/>
            <person name="Kratochvilova H."/>
            <person name="Simek K."/>
            <person name="Ghai R."/>
        </authorList>
    </citation>
    <scope>NUCLEOTIDE SEQUENCE [LARGE SCALE GENOMIC DNA]</scope>
    <source>
        <strain evidence="2">II-D5</strain>
    </source>
</reference>
<dbReference type="PANTHER" id="PTHR39639">
    <property type="entry name" value="CHROMOSOME 16, WHOLE GENOME SHOTGUN SEQUENCE"/>
    <property type="match status" value="1"/>
</dbReference>
<evidence type="ECO:0000259" key="1">
    <source>
        <dbReference type="Pfam" id="PF03235"/>
    </source>
</evidence>
<proteinExistence type="predicted"/>
<dbReference type="Pfam" id="PF03235">
    <property type="entry name" value="GmrSD_N"/>
    <property type="match status" value="1"/>
</dbReference>
<keyword evidence="3" id="KW-1185">Reference proteome</keyword>
<feature type="domain" description="GmrSD restriction endonucleases N-terminal" evidence="1">
    <location>
        <begin position="10"/>
        <end position="143"/>
    </location>
</feature>
<organism evidence="2 3">
    <name type="scientific">Limnohabitans planktonicus II-D5</name>
    <dbReference type="NCBI Taxonomy" id="1293045"/>
    <lineage>
        <taxon>Bacteria</taxon>
        <taxon>Pseudomonadati</taxon>
        <taxon>Pseudomonadota</taxon>
        <taxon>Betaproteobacteria</taxon>
        <taxon>Burkholderiales</taxon>
        <taxon>Comamonadaceae</taxon>
        <taxon>Limnohabitans</taxon>
    </lineage>
</organism>
<evidence type="ECO:0000313" key="3">
    <source>
        <dbReference type="Proteomes" id="UP000037507"/>
    </source>
</evidence>
<dbReference type="Proteomes" id="UP000037507">
    <property type="component" value="Unassembled WGS sequence"/>
</dbReference>
<accession>A0A2T7UDG6</accession>
<comment type="caution">
    <text evidence="2">The sequence shown here is derived from an EMBL/GenBank/DDBJ whole genome shotgun (WGS) entry which is preliminary data.</text>
</comment>
<protein>
    <recommendedName>
        <fullName evidence="1">GmrSD restriction endonucleases N-terminal domain-containing protein</fullName>
    </recommendedName>
</protein>
<name>A0A2T7UDG6_9BURK</name>